<gene>
    <name evidence="2" type="ORF">WMW72_28700</name>
</gene>
<evidence type="ECO:0000313" key="2">
    <source>
        <dbReference type="EMBL" id="MEK8131895.1"/>
    </source>
</evidence>
<dbReference type="Proteomes" id="UP001469365">
    <property type="component" value="Unassembled WGS sequence"/>
</dbReference>
<proteinExistence type="predicted"/>
<keyword evidence="1" id="KW-0472">Membrane</keyword>
<feature type="transmembrane region" description="Helical" evidence="1">
    <location>
        <begin position="7"/>
        <end position="26"/>
    </location>
</feature>
<organism evidence="2 3">
    <name type="scientific">Paenibacillus filicis</name>
    <dbReference type="NCBI Taxonomy" id="669464"/>
    <lineage>
        <taxon>Bacteria</taxon>
        <taxon>Bacillati</taxon>
        <taxon>Bacillota</taxon>
        <taxon>Bacilli</taxon>
        <taxon>Bacillales</taxon>
        <taxon>Paenibacillaceae</taxon>
        <taxon>Paenibacillus</taxon>
    </lineage>
</organism>
<evidence type="ECO:0000313" key="3">
    <source>
        <dbReference type="Proteomes" id="UP001469365"/>
    </source>
</evidence>
<feature type="transmembrane region" description="Helical" evidence="1">
    <location>
        <begin position="121"/>
        <end position="150"/>
    </location>
</feature>
<sequence length="244" mass="28426">MIKLNAFQLKIIALLVMLMDHLYFSFPEVFPVWFHPLSRFVAPMFAFLMVEGLFHTRNKLNYNLRLLGFAVFMQIGNLIINGLFASEQVRIYNNIFMTLAVGLIIISLFEQSKKRAGISRIGFIAGALLLIPVGLFFTEGGMVQIPFILITYFFRRSMSKKMIGYALLSVGLFLISYVPYETVSETIQMLMINSDFLFITVIPFILLYRGERGLSNHFSKYLFYVFYPLHLWILKTVEFMWRQV</sequence>
<feature type="transmembrane region" description="Helical" evidence="1">
    <location>
        <begin position="192"/>
        <end position="209"/>
    </location>
</feature>
<dbReference type="RefSeq" id="WP_341419021.1">
    <property type="nucleotide sequence ID" value="NZ_JBBPCC010000024.1"/>
</dbReference>
<accession>A0ABU9DUY2</accession>
<name>A0ABU9DUY2_9BACL</name>
<keyword evidence="1" id="KW-1133">Transmembrane helix</keyword>
<evidence type="ECO:0000256" key="1">
    <source>
        <dbReference type="SAM" id="Phobius"/>
    </source>
</evidence>
<feature type="transmembrane region" description="Helical" evidence="1">
    <location>
        <begin position="162"/>
        <end position="180"/>
    </location>
</feature>
<keyword evidence="3" id="KW-1185">Reference proteome</keyword>
<feature type="transmembrane region" description="Helical" evidence="1">
    <location>
        <begin position="91"/>
        <end position="109"/>
    </location>
</feature>
<feature type="transmembrane region" description="Helical" evidence="1">
    <location>
        <begin position="221"/>
        <end position="241"/>
    </location>
</feature>
<comment type="caution">
    <text evidence="2">The sequence shown here is derived from an EMBL/GenBank/DDBJ whole genome shotgun (WGS) entry which is preliminary data.</text>
</comment>
<feature type="transmembrane region" description="Helical" evidence="1">
    <location>
        <begin position="66"/>
        <end position="85"/>
    </location>
</feature>
<dbReference type="EMBL" id="JBBPCC010000024">
    <property type="protein sequence ID" value="MEK8131895.1"/>
    <property type="molecule type" value="Genomic_DNA"/>
</dbReference>
<dbReference type="Pfam" id="PF05857">
    <property type="entry name" value="TraX"/>
    <property type="match status" value="1"/>
</dbReference>
<dbReference type="InterPro" id="IPR008875">
    <property type="entry name" value="TraX"/>
</dbReference>
<reference evidence="2 3" key="1">
    <citation type="submission" date="2024-04" db="EMBL/GenBank/DDBJ databases">
        <title>draft genome sequnece of Paenibacillus filicis.</title>
        <authorList>
            <person name="Kim D.-U."/>
        </authorList>
    </citation>
    <scope>NUCLEOTIDE SEQUENCE [LARGE SCALE GENOMIC DNA]</scope>
    <source>
        <strain evidence="2 3">KACC14197</strain>
    </source>
</reference>
<protein>
    <submittedName>
        <fullName evidence="2">TraX family protein</fullName>
    </submittedName>
</protein>
<keyword evidence="1" id="KW-0812">Transmembrane</keyword>